<dbReference type="InterPro" id="IPR022996">
    <property type="entry name" value="UPF0310"/>
</dbReference>
<proteinExistence type="inferred from homology"/>
<dbReference type="InterPro" id="IPR015947">
    <property type="entry name" value="PUA-like_sf"/>
</dbReference>
<reference evidence="3 4" key="1">
    <citation type="submission" date="2021-01" db="EMBL/GenBank/DDBJ databases">
        <title>Whole genome sequence of Paenibacillus sonchi LMG 24727 for comparative genomics.</title>
        <authorList>
            <person name="Lee G."/>
            <person name="Kim M.-J."/>
            <person name="Lim K."/>
            <person name="Shin J.-H."/>
        </authorList>
    </citation>
    <scope>NUCLEOTIDE SEQUENCE [LARGE SCALE GENOMIC DNA]</scope>
    <source>
        <strain evidence="3 4">LMG 24727</strain>
    </source>
</reference>
<comment type="similarity">
    <text evidence="1">Belongs to the UPF0310 family.</text>
</comment>
<protein>
    <recommendedName>
        <fullName evidence="1">UPF0310 protein JI735_08040</fullName>
    </recommendedName>
</protein>
<gene>
    <name evidence="3" type="ORF">JI735_08040</name>
</gene>
<evidence type="ECO:0000313" key="3">
    <source>
        <dbReference type="EMBL" id="QQZ62520.1"/>
    </source>
</evidence>
<keyword evidence="4" id="KW-1185">Reference proteome</keyword>
<dbReference type="Gene3D" id="3.10.590.10">
    <property type="entry name" value="ph1033 like domains"/>
    <property type="match status" value="1"/>
</dbReference>
<dbReference type="CDD" id="cd21132">
    <property type="entry name" value="EVE-like"/>
    <property type="match status" value="1"/>
</dbReference>
<name>A0A974PET7_9BACL</name>
<feature type="domain" description="EVE" evidence="2">
    <location>
        <begin position="19"/>
        <end position="149"/>
    </location>
</feature>
<accession>A0A974PET7</accession>
<dbReference type="RefSeq" id="WP_051051381.1">
    <property type="nucleotide sequence ID" value="NZ_CP068595.1"/>
</dbReference>
<dbReference type="AlphaFoldDB" id="A0A974PET7"/>
<evidence type="ECO:0000256" key="1">
    <source>
        <dbReference type="HAMAP-Rule" id="MF_00771"/>
    </source>
</evidence>
<dbReference type="HAMAP" id="MF_00771">
    <property type="entry name" value="UPF0310"/>
    <property type="match status" value="1"/>
</dbReference>
<evidence type="ECO:0000313" key="4">
    <source>
        <dbReference type="Proteomes" id="UP000595841"/>
    </source>
</evidence>
<dbReference type="Proteomes" id="UP000595841">
    <property type="component" value="Chromosome"/>
</dbReference>
<dbReference type="Pfam" id="PF01878">
    <property type="entry name" value="EVE"/>
    <property type="match status" value="1"/>
</dbReference>
<dbReference type="InterPro" id="IPR002740">
    <property type="entry name" value="EVE_domain"/>
</dbReference>
<dbReference type="SUPFAM" id="SSF88697">
    <property type="entry name" value="PUA domain-like"/>
    <property type="match status" value="1"/>
</dbReference>
<dbReference type="KEGG" id="pson:JI735_08040"/>
<dbReference type="EMBL" id="CP068595">
    <property type="protein sequence ID" value="QQZ62520.1"/>
    <property type="molecule type" value="Genomic_DNA"/>
</dbReference>
<organism evidence="3 4">
    <name type="scientific">Paenibacillus sonchi</name>
    <dbReference type="NCBI Taxonomy" id="373687"/>
    <lineage>
        <taxon>Bacteria</taxon>
        <taxon>Bacillati</taxon>
        <taxon>Bacillota</taxon>
        <taxon>Bacilli</taxon>
        <taxon>Bacillales</taxon>
        <taxon>Paenibacillaceae</taxon>
        <taxon>Paenibacillus</taxon>
        <taxon>Paenibacillus sonchi group</taxon>
    </lineage>
</organism>
<sequence>MKKDKLDVPSTDTISEHSRFWIGVVSASHVKRGILGGFAQLNHGKAAPLQRMSRGDWLIYYSPRTDLAKGAPLQAFTAIGQIADNNVYTYQMSESFVPFRRNISYIPCREVKIADLLDQLSITRGNPNWGYSFRYGHFEIGREDFLTITGSMLGTTEGLQLSSASMFGIKETVSSIQQY</sequence>
<dbReference type="NCBIfam" id="NF002616">
    <property type="entry name" value="PRK02268.1-2"/>
    <property type="match status" value="1"/>
</dbReference>
<evidence type="ECO:0000259" key="2">
    <source>
        <dbReference type="Pfam" id="PF01878"/>
    </source>
</evidence>